<evidence type="ECO:0000313" key="1">
    <source>
        <dbReference type="EMBL" id="OAN55139.1"/>
    </source>
</evidence>
<dbReference type="EMBL" id="LWQU01000104">
    <property type="protein sequence ID" value="OAN55139.1"/>
    <property type="molecule type" value="Genomic_DNA"/>
</dbReference>
<reference evidence="1 2" key="1">
    <citation type="submission" date="2016-04" db="EMBL/GenBank/DDBJ databases">
        <title>Draft genome sequence of freshwater magnetotactic bacteria Magnetospirillum marisnigri SP-1 and Magnetospirillum moscoviense BB-1.</title>
        <authorList>
            <person name="Koziaeva V."/>
            <person name="Dziuba M.V."/>
            <person name="Ivanov T.M."/>
            <person name="Kuznetsov B."/>
            <person name="Grouzdev D.S."/>
        </authorList>
    </citation>
    <scope>NUCLEOTIDE SEQUENCE [LARGE SCALE GENOMIC DNA]</scope>
    <source>
        <strain evidence="1 2">BB-1</strain>
    </source>
</reference>
<name>A0A178MWY0_9PROT</name>
<dbReference type="RefSeq" id="WP_082910723.1">
    <property type="nucleotide sequence ID" value="NZ_LWQU01000104.1"/>
</dbReference>
<dbReference type="AlphaFoldDB" id="A0A178MWY0"/>
<keyword evidence="2" id="KW-1185">Reference proteome</keyword>
<gene>
    <name evidence="1" type="ORF">A6A05_00840</name>
</gene>
<sequence length="94" mass="10270">MTTKEAVTMAQQYTATVQAEALSPTLSTALSLRPVHGASYRVTVEEIEESDEEKLAKLRAAIQKGRDEIAAGRVIDGETAFAELAAKHFPHRMK</sequence>
<organism evidence="1 2">
    <name type="scientific">Magnetospirillum moscoviense</name>
    <dbReference type="NCBI Taxonomy" id="1437059"/>
    <lineage>
        <taxon>Bacteria</taxon>
        <taxon>Pseudomonadati</taxon>
        <taxon>Pseudomonadota</taxon>
        <taxon>Alphaproteobacteria</taxon>
        <taxon>Rhodospirillales</taxon>
        <taxon>Rhodospirillaceae</taxon>
        <taxon>Magnetospirillum</taxon>
    </lineage>
</organism>
<protein>
    <submittedName>
        <fullName evidence="1">Uncharacterized protein</fullName>
    </submittedName>
</protein>
<accession>A0A178MWY0</accession>
<dbReference type="Proteomes" id="UP000078543">
    <property type="component" value="Unassembled WGS sequence"/>
</dbReference>
<proteinExistence type="predicted"/>
<comment type="caution">
    <text evidence="1">The sequence shown here is derived from an EMBL/GenBank/DDBJ whole genome shotgun (WGS) entry which is preliminary data.</text>
</comment>
<evidence type="ECO:0000313" key="2">
    <source>
        <dbReference type="Proteomes" id="UP000078543"/>
    </source>
</evidence>